<accession>A0A1Y2G5E7</accession>
<dbReference type="EMBL" id="MCGR01000003">
    <property type="protein sequence ID" value="ORY90721.1"/>
    <property type="molecule type" value="Genomic_DNA"/>
</dbReference>
<dbReference type="SUPFAM" id="SSF52047">
    <property type="entry name" value="RNI-like"/>
    <property type="match status" value="1"/>
</dbReference>
<dbReference type="AlphaFoldDB" id="A0A1Y2G5E7"/>
<evidence type="ECO:0000313" key="2">
    <source>
        <dbReference type="Proteomes" id="UP000193467"/>
    </source>
</evidence>
<dbReference type="OrthoDB" id="2788229at2759"/>
<dbReference type="InParanoid" id="A0A1Y2G5E7"/>
<proteinExistence type="predicted"/>
<protein>
    <recommendedName>
        <fullName evidence="3">F-box domain-containing protein</fullName>
    </recommendedName>
</protein>
<evidence type="ECO:0000313" key="1">
    <source>
        <dbReference type="EMBL" id="ORY90721.1"/>
    </source>
</evidence>
<dbReference type="Gene3D" id="3.80.10.10">
    <property type="entry name" value="Ribonuclease Inhibitor"/>
    <property type="match status" value="1"/>
</dbReference>
<sequence>MVPTLPPEIIDRIIGLAKGGPFDYHAPAAACALVCKDWLPAARWALYRSLGVAGEKFLDAFGSSYLPIRYIMGTGNFAPWVREAKILPFGYAESTEARLKRLDAERCITSSQVLVVAVQCTNLESLTLSDLPDATLEWLVTACARPPIAFPRLRHLTLASSANALVAPFQTPADELPAGINDFLAAIPTLEAFSLEGYGIATDLVLPSSCTYFVVELRFTDAAKRKSLSLKKARLFLARAMSFGTATIPPVSPLQKLSFSGIDVSSAEAKAIRKLLSICTQLVTFALPGCMVDLVDWSSPSLDHGRLRALDILPSLPIGLDTLSATHASADLVAEGILSYLQDTSRSGKLRSLEMRLEGHWDEQAIRDVCAERRTWLNGKAAREPE</sequence>
<evidence type="ECO:0008006" key="3">
    <source>
        <dbReference type="Google" id="ProtNLM"/>
    </source>
</evidence>
<comment type="caution">
    <text evidence="1">The sequence shown here is derived from an EMBL/GenBank/DDBJ whole genome shotgun (WGS) entry which is preliminary data.</text>
</comment>
<reference evidence="1 2" key="1">
    <citation type="submission" date="2016-07" db="EMBL/GenBank/DDBJ databases">
        <title>Pervasive Adenine N6-methylation of Active Genes in Fungi.</title>
        <authorList>
            <consortium name="DOE Joint Genome Institute"/>
            <person name="Mondo S.J."/>
            <person name="Dannebaum R.O."/>
            <person name="Kuo R.C."/>
            <person name="Labutti K."/>
            <person name="Haridas S."/>
            <person name="Kuo A."/>
            <person name="Salamov A."/>
            <person name="Ahrendt S.R."/>
            <person name="Lipzen A."/>
            <person name="Sullivan W."/>
            <person name="Andreopoulos W.B."/>
            <person name="Clum A."/>
            <person name="Lindquist E."/>
            <person name="Daum C."/>
            <person name="Ramamoorthy G.K."/>
            <person name="Gryganskyi A."/>
            <person name="Culley D."/>
            <person name="Magnuson J.K."/>
            <person name="James T.Y."/>
            <person name="O'Malley M.A."/>
            <person name="Stajich J.E."/>
            <person name="Spatafora J.W."/>
            <person name="Visel A."/>
            <person name="Grigoriev I.V."/>
        </authorList>
    </citation>
    <scope>NUCLEOTIDE SEQUENCE [LARGE SCALE GENOMIC DNA]</scope>
    <source>
        <strain evidence="1 2">62-1032</strain>
    </source>
</reference>
<dbReference type="InterPro" id="IPR032675">
    <property type="entry name" value="LRR_dom_sf"/>
</dbReference>
<dbReference type="Proteomes" id="UP000193467">
    <property type="component" value="Unassembled WGS sequence"/>
</dbReference>
<organism evidence="1 2">
    <name type="scientific">Leucosporidium creatinivorum</name>
    <dbReference type="NCBI Taxonomy" id="106004"/>
    <lineage>
        <taxon>Eukaryota</taxon>
        <taxon>Fungi</taxon>
        <taxon>Dikarya</taxon>
        <taxon>Basidiomycota</taxon>
        <taxon>Pucciniomycotina</taxon>
        <taxon>Microbotryomycetes</taxon>
        <taxon>Leucosporidiales</taxon>
        <taxon>Leucosporidium</taxon>
    </lineage>
</organism>
<gene>
    <name evidence="1" type="ORF">BCR35DRAFT_299285</name>
</gene>
<name>A0A1Y2G5E7_9BASI</name>
<keyword evidence="2" id="KW-1185">Reference proteome</keyword>